<evidence type="ECO:0000313" key="4">
    <source>
        <dbReference type="Proteomes" id="UP000223913"/>
    </source>
</evidence>
<evidence type="ECO:0008006" key="5">
    <source>
        <dbReference type="Google" id="ProtNLM"/>
    </source>
</evidence>
<reference evidence="3 4" key="1">
    <citation type="submission" date="2017-10" db="EMBL/GenBank/DDBJ databases">
        <title>The draft genome sequence of Lewinella nigricans NBRC 102662.</title>
        <authorList>
            <person name="Wang K."/>
        </authorList>
    </citation>
    <scope>NUCLEOTIDE SEQUENCE [LARGE SCALE GENOMIC DNA]</scope>
    <source>
        <strain evidence="3 4">NBRC 102662</strain>
    </source>
</reference>
<feature type="domain" description="BACON" evidence="1">
    <location>
        <begin position="10"/>
        <end position="67"/>
    </location>
</feature>
<comment type="caution">
    <text evidence="3">The sequence shown here is derived from an EMBL/GenBank/DDBJ whole genome shotgun (WGS) entry which is preliminary data.</text>
</comment>
<protein>
    <recommendedName>
        <fullName evidence="5">T9SS type A sorting domain-containing protein</fullName>
    </recommendedName>
</protein>
<dbReference type="EMBL" id="PDUD01000091">
    <property type="protein sequence ID" value="PHN00620.1"/>
    <property type="molecule type" value="Genomic_DNA"/>
</dbReference>
<dbReference type="InterPro" id="IPR026444">
    <property type="entry name" value="Secre_tail"/>
</dbReference>
<feature type="non-terminal residue" evidence="3">
    <location>
        <position position="1"/>
    </location>
</feature>
<evidence type="ECO:0000313" key="3">
    <source>
        <dbReference type="EMBL" id="PHN00620.1"/>
    </source>
</evidence>
<dbReference type="InterPro" id="IPR013783">
    <property type="entry name" value="Ig-like_fold"/>
</dbReference>
<dbReference type="OrthoDB" id="1122533at2"/>
<dbReference type="AlphaFoldDB" id="A0A2D0MWR0"/>
<feature type="domain" description="Secretion system C-terminal sorting" evidence="2">
    <location>
        <begin position="515"/>
        <end position="586"/>
    </location>
</feature>
<dbReference type="Pfam" id="PF13004">
    <property type="entry name" value="BACON"/>
    <property type="match status" value="1"/>
</dbReference>
<dbReference type="RefSeq" id="WP_143473770.1">
    <property type="nucleotide sequence ID" value="NZ_PDUD01000091.1"/>
</dbReference>
<dbReference type="Proteomes" id="UP000223913">
    <property type="component" value="Unassembled WGS sequence"/>
</dbReference>
<dbReference type="NCBIfam" id="TIGR04183">
    <property type="entry name" value="Por_Secre_tail"/>
    <property type="match status" value="1"/>
</dbReference>
<dbReference type="Pfam" id="PF18962">
    <property type="entry name" value="Por_Secre_tail"/>
    <property type="match status" value="1"/>
</dbReference>
<sequence length="587" mass="63923">NQSISISANTDWSASDDRSWIKLSATSGSGNKTITVTCDPNLDTQARSGKMTVSGGGISLTITVTQSAQTTTSPWTITETGENHTIVIRKDFMATIDGMPISSGDLVGFFYERDGTLFCSNYFIWTGKATSVAVYGNEAETSLKEGFDTGERFRIRIYRAATEEVFEANPQFAPQGTDGIVTHRDTYAKDGLSMLLNVSAKSIAMQEIDLQTGWNMISSYIVPQDRNMLQVLAPIADRTALIKNGKGQSTLPTLGINSIGDWQIVEGYKIKATQNTTLRLEGQRIEAADTPIPLQEGWQIIAFLKDSPASIESQLNSIRDIIEVVKDNKGNTFLPEYDINNIGEMEPGQGYQIRVSQSGVLVYDSDSQPKHGPDFPYAVLTPTTHFQLGDQFNTGNNATVIFPVNTLEKHLSIGDEIGVFTAGGVLCGAGVVADDNLAITVWGDDASTEIIEGMQPGEAYAFRSWHADSEEENQLGASFASGDGIYQEDDVEIVAALDILNGLFGRTTEVSALKVYPNPATASVWVKLPEGVKTLSLYNSLGQLIKQEPVEWCKADYPVDVSRMPAGTYQLRLQAGKRIWTARVIVE</sequence>
<gene>
    <name evidence="3" type="ORF">CRP01_41310</name>
</gene>
<keyword evidence="4" id="KW-1185">Reference proteome</keyword>
<dbReference type="InterPro" id="IPR024361">
    <property type="entry name" value="BACON"/>
</dbReference>
<dbReference type="CDD" id="cd14948">
    <property type="entry name" value="BACON"/>
    <property type="match status" value="1"/>
</dbReference>
<proteinExistence type="predicted"/>
<name>A0A2D0MWR0_FLAN2</name>
<accession>A0A2D0MWR0</accession>
<dbReference type="Gene3D" id="2.60.40.10">
    <property type="entry name" value="Immunoglobulins"/>
    <property type="match status" value="1"/>
</dbReference>
<evidence type="ECO:0000259" key="1">
    <source>
        <dbReference type="Pfam" id="PF13004"/>
    </source>
</evidence>
<organism evidence="3 4">
    <name type="scientific">Flavilitoribacter nigricans (strain ATCC 23147 / DSM 23189 / NBRC 102662 / NCIMB 1420 / SS-2)</name>
    <name type="common">Lewinella nigricans</name>
    <dbReference type="NCBI Taxonomy" id="1122177"/>
    <lineage>
        <taxon>Bacteria</taxon>
        <taxon>Pseudomonadati</taxon>
        <taxon>Bacteroidota</taxon>
        <taxon>Saprospiria</taxon>
        <taxon>Saprospirales</taxon>
        <taxon>Lewinellaceae</taxon>
        <taxon>Flavilitoribacter</taxon>
    </lineage>
</organism>
<evidence type="ECO:0000259" key="2">
    <source>
        <dbReference type="Pfam" id="PF18962"/>
    </source>
</evidence>